<feature type="compositionally biased region" description="Polar residues" evidence="11">
    <location>
        <begin position="399"/>
        <end position="411"/>
    </location>
</feature>
<feature type="domain" description="Cytochrome b561" evidence="13">
    <location>
        <begin position="28"/>
        <end position="230"/>
    </location>
</feature>
<comment type="cofactor">
    <cofactor evidence="1">
        <name>heme b</name>
        <dbReference type="ChEBI" id="CHEBI:60344"/>
    </cofactor>
</comment>
<dbReference type="InterPro" id="IPR006593">
    <property type="entry name" value="Cyt_b561/ferric_Rdtase_TM"/>
</dbReference>
<dbReference type="PANTHER" id="PTHR15422:SF24">
    <property type="entry name" value="DOMON RELATED DOMAIN-CONTAINING PROTEIN"/>
    <property type="match status" value="1"/>
</dbReference>
<dbReference type="GO" id="GO:0016020">
    <property type="term" value="C:membrane"/>
    <property type="evidence" value="ECO:0007669"/>
    <property type="project" value="UniProtKB-SubCell"/>
</dbReference>
<protein>
    <submittedName>
        <fullName evidence="14">Putative cytochrome b561 ferric reductase transmembrane</fullName>
    </submittedName>
</protein>
<feature type="transmembrane region" description="Helical" evidence="12">
    <location>
        <begin position="136"/>
        <end position="156"/>
    </location>
</feature>
<dbReference type="GO" id="GO:0020037">
    <property type="term" value="F:heme binding"/>
    <property type="evidence" value="ECO:0007669"/>
    <property type="project" value="TreeGrafter"/>
</dbReference>
<feature type="region of interest" description="Disordered" evidence="11">
    <location>
        <begin position="583"/>
        <end position="603"/>
    </location>
</feature>
<evidence type="ECO:0000256" key="6">
    <source>
        <dbReference type="ARBA" id="ARBA00022723"/>
    </source>
</evidence>
<feature type="compositionally biased region" description="Polar residues" evidence="11">
    <location>
        <begin position="425"/>
        <end position="437"/>
    </location>
</feature>
<feature type="compositionally biased region" description="Polar residues" evidence="11">
    <location>
        <begin position="584"/>
        <end position="594"/>
    </location>
</feature>
<evidence type="ECO:0000256" key="7">
    <source>
        <dbReference type="ARBA" id="ARBA00022982"/>
    </source>
</evidence>
<feature type="region of interest" description="Disordered" evidence="11">
    <location>
        <begin position="345"/>
        <end position="437"/>
    </location>
</feature>
<evidence type="ECO:0000256" key="8">
    <source>
        <dbReference type="ARBA" id="ARBA00022989"/>
    </source>
</evidence>
<feature type="region of interest" description="Disordered" evidence="11">
    <location>
        <begin position="644"/>
        <end position="683"/>
    </location>
</feature>
<name>A0A0B1P2I4_UNCNE</name>
<keyword evidence="7" id="KW-0249">Electron transport</keyword>
<feature type="compositionally biased region" description="Polar residues" evidence="11">
    <location>
        <begin position="926"/>
        <end position="935"/>
    </location>
</feature>
<feature type="compositionally biased region" description="Polar residues" evidence="11">
    <location>
        <begin position="800"/>
        <end position="812"/>
    </location>
</feature>
<accession>A0A0B1P2I4</accession>
<evidence type="ECO:0000256" key="12">
    <source>
        <dbReference type="SAM" id="Phobius"/>
    </source>
</evidence>
<keyword evidence="5 12" id="KW-0812">Transmembrane</keyword>
<evidence type="ECO:0000256" key="5">
    <source>
        <dbReference type="ARBA" id="ARBA00022692"/>
    </source>
</evidence>
<keyword evidence="6" id="KW-0479">Metal-binding</keyword>
<evidence type="ECO:0000313" key="14">
    <source>
        <dbReference type="EMBL" id="KHJ31146.1"/>
    </source>
</evidence>
<dbReference type="CDD" id="cd08760">
    <property type="entry name" value="Cyt_b561_FRRS1_like"/>
    <property type="match status" value="1"/>
</dbReference>
<evidence type="ECO:0000256" key="4">
    <source>
        <dbReference type="ARBA" id="ARBA00022617"/>
    </source>
</evidence>
<evidence type="ECO:0000313" key="15">
    <source>
        <dbReference type="Proteomes" id="UP000030854"/>
    </source>
</evidence>
<dbReference type="InterPro" id="IPR045150">
    <property type="entry name" value="CYB561D1/2"/>
</dbReference>
<evidence type="ECO:0000256" key="9">
    <source>
        <dbReference type="ARBA" id="ARBA00023004"/>
    </source>
</evidence>
<keyword evidence="3" id="KW-0813">Transport</keyword>
<feature type="compositionally biased region" description="Polar residues" evidence="11">
    <location>
        <begin position="879"/>
        <end position="891"/>
    </location>
</feature>
<organism evidence="14 15">
    <name type="scientific">Uncinula necator</name>
    <name type="common">Grape powdery mildew</name>
    <dbReference type="NCBI Taxonomy" id="52586"/>
    <lineage>
        <taxon>Eukaryota</taxon>
        <taxon>Fungi</taxon>
        <taxon>Dikarya</taxon>
        <taxon>Ascomycota</taxon>
        <taxon>Pezizomycotina</taxon>
        <taxon>Leotiomycetes</taxon>
        <taxon>Erysiphales</taxon>
        <taxon>Erysiphaceae</taxon>
        <taxon>Erysiphe</taxon>
    </lineage>
</organism>
<dbReference type="AlphaFoldDB" id="A0A0B1P2I4"/>
<keyword evidence="15" id="KW-1185">Reference proteome</keyword>
<dbReference type="STRING" id="52586.A0A0B1P2I4"/>
<dbReference type="PROSITE" id="PS50939">
    <property type="entry name" value="CYTOCHROME_B561"/>
    <property type="match status" value="1"/>
</dbReference>
<keyword evidence="8 12" id="KW-1133">Transmembrane helix</keyword>
<feature type="transmembrane region" description="Helical" evidence="12">
    <location>
        <begin position="68"/>
        <end position="91"/>
    </location>
</feature>
<feature type="region of interest" description="Disordered" evidence="11">
    <location>
        <begin position="275"/>
        <end position="307"/>
    </location>
</feature>
<dbReference type="GO" id="GO:0140575">
    <property type="term" value="F:transmembrane monodehydroascorbate reductase activity"/>
    <property type="evidence" value="ECO:0007669"/>
    <property type="project" value="InterPro"/>
</dbReference>
<feature type="transmembrane region" description="Helical" evidence="12">
    <location>
        <begin position="103"/>
        <end position="124"/>
    </location>
</feature>
<gene>
    <name evidence="14" type="ORF">EV44_g2549</name>
</gene>
<dbReference type="Proteomes" id="UP000030854">
    <property type="component" value="Unassembled WGS sequence"/>
</dbReference>
<dbReference type="Pfam" id="PF03188">
    <property type="entry name" value="Cytochrom_B561"/>
    <property type="match status" value="1"/>
</dbReference>
<evidence type="ECO:0000256" key="10">
    <source>
        <dbReference type="ARBA" id="ARBA00023136"/>
    </source>
</evidence>
<feature type="region of interest" description="Disordered" evidence="11">
    <location>
        <begin position="800"/>
        <end position="935"/>
    </location>
</feature>
<evidence type="ECO:0000256" key="2">
    <source>
        <dbReference type="ARBA" id="ARBA00004141"/>
    </source>
</evidence>
<proteinExistence type="predicted"/>
<dbReference type="EMBL" id="JNVN01003205">
    <property type="protein sequence ID" value="KHJ31146.1"/>
    <property type="molecule type" value="Genomic_DNA"/>
</dbReference>
<comment type="caution">
    <text evidence="14">The sequence shown here is derived from an EMBL/GenBank/DDBJ whole genome shotgun (WGS) entry which is preliminary data.</text>
</comment>
<feature type="transmembrane region" description="Helical" evidence="12">
    <location>
        <begin position="204"/>
        <end position="221"/>
    </location>
</feature>
<feature type="compositionally biased region" description="Polar residues" evidence="11">
    <location>
        <begin position="663"/>
        <end position="675"/>
    </location>
</feature>
<sequence>MAPTDSYSPAGSSSYFSNTMYVGDGTWIASKNTFLFPNLVGMNFETMRYNGMGNRFASLKQYHQIIKAHGILAVITFLIIVPAAILIAQFYSRSHILALRLHIYFQILTILLSTVVFTLGWFAVGPSRSFTNPHHGIGLAIYVLVLVQGLFGYVIYLRSNDRRRPTKSSLSVMLHEWVGKATALLGLAQVPLGLTLYGSPKFTFILYALWMTFLLILLFILKYKTRPLLYDGHINNVHETTFVEEEIVEPRPKKSKAPVGLFAIGAGVAKSMREKLKRRNRSSDRSIVEKNEPTRQNNQAEVGSYFENEVDQTKKGNDGLLSRLTKIITASGILGFAKGRTNVKQNSRDDRYSTVSTDVPARPYQGHPSESAVGGVTSSTSQTREDWSRISMPIPNSRHPVNTTALDTSGSEPPIPRPVHRHYSNETYSDVNDSTSPSFIREENIPSIKDKLLAAIGIGYFAKRTTGGEDQIFSEREQKRRKINKVRIDEDKRVQHIRYQTMGNSHSGFDQDLHDSSDYTSEFSSSESSFASESNVQQNFPNALTPGVSPMIPPPSHGKSGPTEIIKMPSVPPDRYGILHQDSDISSQNISETQYEPRYSSHPKIESISDFIVSNNETTRKSGSAETSGKIAVADASRQVASAESSRQAEIAESSKQADFADSSRQAEFTQSSKQAELDDHSRRVECTEISRSGEVADNSRRGEFAENPRHAELAESSRQITSTDSARYIASEEEWQRSRSRIAKISTSAGDTLETTISVKVKVHDDKNHVTLRRLTREEAAAEREARLADRRWRRAESISSVSARDAATSNRRYRWSESETGRKSGYLAQSISPAQAATPSPGLVSGRKPVDSAYYPFQREPSKSGRLSAALAGSPESYENWSAMSPSNDDSGEAAAERRRRRRFERSQRNGLDSGLTVERVNKSLDNSNASNI</sequence>
<feature type="compositionally biased region" description="Basic and acidic residues" evidence="11">
    <location>
        <begin position="281"/>
        <end position="293"/>
    </location>
</feature>
<keyword evidence="4" id="KW-0349">Heme</keyword>
<feature type="compositionally biased region" description="Polar residues" evidence="11">
    <location>
        <begin position="829"/>
        <end position="840"/>
    </location>
</feature>
<feature type="region of interest" description="Disordered" evidence="11">
    <location>
        <begin position="503"/>
        <end position="524"/>
    </location>
</feature>
<evidence type="ECO:0000256" key="1">
    <source>
        <dbReference type="ARBA" id="ARBA00001970"/>
    </source>
</evidence>
<dbReference type="SMART" id="SM00665">
    <property type="entry name" value="B561"/>
    <property type="match status" value="1"/>
</dbReference>
<reference evidence="14 15" key="1">
    <citation type="journal article" date="2014" name="BMC Genomics">
        <title>Adaptive genomic structural variation in the grape powdery mildew pathogen, Erysiphe necator.</title>
        <authorList>
            <person name="Jones L."/>
            <person name="Riaz S."/>
            <person name="Morales-Cruz A."/>
            <person name="Amrine K.C."/>
            <person name="McGuire B."/>
            <person name="Gubler W.D."/>
            <person name="Walker M.A."/>
            <person name="Cantu D."/>
        </authorList>
    </citation>
    <scope>NUCLEOTIDE SEQUENCE [LARGE SCALE GENOMIC DNA]</scope>
    <source>
        <strain evidence="15">c</strain>
    </source>
</reference>
<keyword evidence="10 12" id="KW-0472">Membrane</keyword>
<dbReference type="HOGENOM" id="CLU_007077_0_0_1"/>
<evidence type="ECO:0000259" key="13">
    <source>
        <dbReference type="PROSITE" id="PS50939"/>
    </source>
</evidence>
<dbReference type="OMA" id="IFQVLWG"/>
<dbReference type="GO" id="GO:0046872">
    <property type="term" value="F:metal ion binding"/>
    <property type="evidence" value="ECO:0007669"/>
    <property type="project" value="UniProtKB-KW"/>
</dbReference>
<evidence type="ECO:0000256" key="3">
    <source>
        <dbReference type="ARBA" id="ARBA00022448"/>
    </source>
</evidence>
<dbReference type="PANTHER" id="PTHR15422">
    <property type="entry name" value="OS05G0565100 PROTEIN"/>
    <property type="match status" value="1"/>
</dbReference>
<comment type="subcellular location">
    <subcellularLocation>
        <location evidence="2">Membrane</location>
        <topology evidence="2">Multi-pass membrane protein</topology>
    </subcellularLocation>
</comment>
<keyword evidence="9" id="KW-0408">Iron</keyword>
<evidence type="ECO:0000256" key="11">
    <source>
        <dbReference type="SAM" id="MobiDB-lite"/>
    </source>
</evidence>
<dbReference type="Gene3D" id="1.20.120.1770">
    <property type="match status" value="1"/>
</dbReference>